<accession>A0ABY8C7C0</accession>
<sequence length="489" mass="56504">MVNSTKNDDKTTKLVWLQREFRLSALPTLQAALESPGLVIVVYFHDPKYVIGEANSLWMAHSLKQLQADIKEKGGFLWIVSGDFETQFESLLTKYTIQEVLYSFQVGYPFNSLQDKALEICKKHKVALQPNYSEFLIEPENIHNQQNKPYLVFTPFYKALLAKQTLIMPLQEELEGLERCGQLQPVDQAWLELPLDLQDLMKKPWAKKMMAYWQVGEQAAWQKLNEFIENGVVDYDTDRDFPILNATSGLSPYLHFGEINPRAIYFYLQSLMADGALKAEHAMPWIRQLVWKEFARHLLVHFPQTESEPFQTKYKTMSWQEDLNSYQAWQKGLTGIPIIDAGMRELWETGTMHNRVRMLVASFLTKNLNQHWLQGKAWFDNTLFDADPANNVMGWQWVAGCGVDASPYYRLFNPVTQSIKFDSNGDYIRQWLPELKNLSSKAIHAPWENQNECQLKGVVLGSDYPLPLVDLKQSRSTHLERVAAMKVAV</sequence>
<protein>
    <submittedName>
        <fullName evidence="9">DNA photolyase family protein</fullName>
    </submittedName>
</protein>
<evidence type="ECO:0000256" key="6">
    <source>
        <dbReference type="ARBA" id="ARBA00022991"/>
    </source>
</evidence>
<evidence type="ECO:0000256" key="3">
    <source>
        <dbReference type="ARBA" id="ARBA00005862"/>
    </source>
</evidence>
<keyword evidence="4 7" id="KW-0285">Flavoprotein</keyword>
<dbReference type="PRINTS" id="PR00147">
    <property type="entry name" value="DNAPHOTLYASE"/>
</dbReference>
<comment type="similarity">
    <text evidence="3">Belongs to the DNA photolyase class-1 family.</text>
</comment>
<dbReference type="Proteomes" id="UP001222275">
    <property type="component" value="Chromosome"/>
</dbReference>
<evidence type="ECO:0000256" key="5">
    <source>
        <dbReference type="ARBA" id="ARBA00022827"/>
    </source>
</evidence>
<keyword evidence="6 7" id="KW-0157">Chromophore</keyword>
<comment type="cofactor">
    <cofactor evidence="2">
        <name>FAD</name>
        <dbReference type="ChEBI" id="CHEBI:57692"/>
    </cofactor>
</comment>
<keyword evidence="5 7" id="KW-0274">FAD</keyword>
<dbReference type="PANTHER" id="PTHR11455:SF9">
    <property type="entry name" value="CRYPTOCHROME CIRCADIAN CLOCK 5 ISOFORM X1"/>
    <property type="match status" value="1"/>
</dbReference>
<dbReference type="SUPFAM" id="SSF48173">
    <property type="entry name" value="Cryptochrome/photolyase FAD-binding domain"/>
    <property type="match status" value="1"/>
</dbReference>
<dbReference type="PROSITE" id="PS51645">
    <property type="entry name" value="PHR_CRY_ALPHA_BETA"/>
    <property type="match status" value="1"/>
</dbReference>
<keyword evidence="10" id="KW-1185">Reference proteome</keyword>
<dbReference type="InterPro" id="IPR036134">
    <property type="entry name" value="Crypto/Photolyase_FAD-like_sf"/>
</dbReference>
<dbReference type="InterPro" id="IPR036155">
    <property type="entry name" value="Crypto/Photolyase_N_sf"/>
</dbReference>
<dbReference type="InterPro" id="IPR018394">
    <property type="entry name" value="DNA_photolyase_1_CS_C"/>
</dbReference>
<dbReference type="InterPro" id="IPR006050">
    <property type="entry name" value="DNA_photolyase_N"/>
</dbReference>
<proteinExistence type="inferred from homology"/>
<evidence type="ECO:0000313" key="10">
    <source>
        <dbReference type="Proteomes" id="UP001222275"/>
    </source>
</evidence>
<reference evidence="9 10" key="1">
    <citation type="submission" date="2022-06" db="EMBL/GenBank/DDBJ databases">
        <title>Thiomicrohabdus sp. nov, an obligately chemolithoautotrophic, sulfur-oxidizing bacterium isolated from beach of Guanyin Mountain. Amoy.</title>
        <authorList>
            <person name="Zhu H."/>
        </authorList>
    </citation>
    <scope>NUCLEOTIDE SEQUENCE [LARGE SCALE GENOMIC DNA]</scope>
    <source>
        <strain evidence="9 10">XGS-01</strain>
    </source>
</reference>
<dbReference type="InterPro" id="IPR005101">
    <property type="entry name" value="Cryptochr/Photolyase_FAD-bd"/>
</dbReference>
<evidence type="ECO:0000259" key="8">
    <source>
        <dbReference type="PROSITE" id="PS51645"/>
    </source>
</evidence>
<evidence type="ECO:0000256" key="1">
    <source>
        <dbReference type="ARBA" id="ARBA00001932"/>
    </source>
</evidence>
<gene>
    <name evidence="9" type="ORF">NR989_07505</name>
</gene>
<dbReference type="Pfam" id="PF03441">
    <property type="entry name" value="FAD_binding_7"/>
    <property type="match status" value="1"/>
</dbReference>
<feature type="domain" description="Photolyase/cryptochrome alpha/beta" evidence="8">
    <location>
        <begin position="11"/>
        <end position="136"/>
    </location>
</feature>
<dbReference type="InterPro" id="IPR002081">
    <property type="entry name" value="Cryptochrome/DNA_photolyase_1"/>
</dbReference>
<comment type="cofactor">
    <cofactor evidence="1">
        <name>(6R)-5,10-methylene-5,6,7,8-tetrahydrofolate</name>
        <dbReference type="ChEBI" id="CHEBI:15636"/>
    </cofactor>
</comment>
<dbReference type="Gene3D" id="1.25.40.80">
    <property type="match status" value="1"/>
</dbReference>
<dbReference type="EMBL" id="CP102381">
    <property type="protein sequence ID" value="WEJ61859.1"/>
    <property type="molecule type" value="Genomic_DNA"/>
</dbReference>
<dbReference type="Pfam" id="PF00875">
    <property type="entry name" value="DNA_photolyase"/>
    <property type="match status" value="1"/>
</dbReference>
<organism evidence="9 10">
    <name type="scientific">Thiomicrorhabdus lithotrophica</name>
    <dbReference type="NCBI Taxonomy" id="2949997"/>
    <lineage>
        <taxon>Bacteria</taxon>
        <taxon>Pseudomonadati</taxon>
        <taxon>Pseudomonadota</taxon>
        <taxon>Gammaproteobacteria</taxon>
        <taxon>Thiotrichales</taxon>
        <taxon>Piscirickettsiaceae</taxon>
        <taxon>Thiomicrorhabdus</taxon>
    </lineage>
</organism>
<evidence type="ECO:0000256" key="2">
    <source>
        <dbReference type="ARBA" id="ARBA00001974"/>
    </source>
</evidence>
<name>A0ABY8C7C0_9GAMM</name>
<dbReference type="RefSeq" id="WP_275594119.1">
    <property type="nucleotide sequence ID" value="NZ_CP102381.1"/>
</dbReference>
<dbReference type="SUPFAM" id="SSF52425">
    <property type="entry name" value="Cryptochrome/photolyase, N-terminal domain"/>
    <property type="match status" value="1"/>
</dbReference>
<dbReference type="Gene3D" id="1.10.579.10">
    <property type="entry name" value="DNA Cyclobutane Dipyrimidine Photolyase, subunit A, domain 3"/>
    <property type="match status" value="1"/>
</dbReference>
<evidence type="ECO:0000256" key="7">
    <source>
        <dbReference type="RuleBase" id="RU004182"/>
    </source>
</evidence>
<dbReference type="PROSITE" id="PS00394">
    <property type="entry name" value="DNA_PHOTOLYASES_1_1"/>
    <property type="match status" value="1"/>
</dbReference>
<evidence type="ECO:0000256" key="4">
    <source>
        <dbReference type="ARBA" id="ARBA00022630"/>
    </source>
</evidence>
<dbReference type="Gene3D" id="3.40.50.620">
    <property type="entry name" value="HUPs"/>
    <property type="match status" value="1"/>
</dbReference>
<evidence type="ECO:0000313" key="9">
    <source>
        <dbReference type="EMBL" id="WEJ61859.1"/>
    </source>
</evidence>
<comment type="similarity">
    <text evidence="7">Belongs to the DNA photolyase family.</text>
</comment>
<dbReference type="InterPro" id="IPR014729">
    <property type="entry name" value="Rossmann-like_a/b/a_fold"/>
</dbReference>
<dbReference type="PANTHER" id="PTHR11455">
    <property type="entry name" value="CRYPTOCHROME"/>
    <property type="match status" value="1"/>
</dbReference>